<gene>
    <name evidence="2" type="ORF">F511_37421</name>
</gene>
<sequence>MKSSGDKTGLGYGSNDSSTTETSRNPKLEKTKLKTMNFVRSSMGQPIEAQSVEDKIAAMLAQWRIRIPFPGAQRKFQNFPRKRSIITNIMQ</sequence>
<organism evidence="2 3">
    <name type="scientific">Dorcoceras hygrometricum</name>
    <dbReference type="NCBI Taxonomy" id="472368"/>
    <lineage>
        <taxon>Eukaryota</taxon>
        <taxon>Viridiplantae</taxon>
        <taxon>Streptophyta</taxon>
        <taxon>Embryophyta</taxon>
        <taxon>Tracheophyta</taxon>
        <taxon>Spermatophyta</taxon>
        <taxon>Magnoliopsida</taxon>
        <taxon>eudicotyledons</taxon>
        <taxon>Gunneridae</taxon>
        <taxon>Pentapetalae</taxon>
        <taxon>asterids</taxon>
        <taxon>lamiids</taxon>
        <taxon>Lamiales</taxon>
        <taxon>Gesneriaceae</taxon>
        <taxon>Didymocarpoideae</taxon>
        <taxon>Trichosporeae</taxon>
        <taxon>Loxocarpinae</taxon>
        <taxon>Dorcoceras</taxon>
    </lineage>
</organism>
<evidence type="ECO:0000313" key="2">
    <source>
        <dbReference type="EMBL" id="KZV43048.1"/>
    </source>
</evidence>
<dbReference type="AlphaFoldDB" id="A0A2Z7CFD2"/>
<keyword evidence="3" id="KW-1185">Reference proteome</keyword>
<proteinExistence type="predicted"/>
<feature type="compositionally biased region" description="Polar residues" evidence="1">
    <location>
        <begin position="14"/>
        <end position="23"/>
    </location>
</feature>
<dbReference type="Proteomes" id="UP000250235">
    <property type="component" value="Unassembled WGS sequence"/>
</dbReference>
<evidence type="ECO:0000313" key="3">
    <source>
        <dbReference type="Proteomes" id="UP000250235"/>
    </source>
</evidence>
<protein>
    <submittedName>
        <fullName evidence="2">Uncharacterized protein</fullName>
    </submittedName>
</protein>
<name>A0A2Z7CFD2_9LAMI</name>
<accession>A0A2Z7CFD2</accession>
<evidence type="ECO:0000256" key="1">
    <source>
        <dbReference type="SAM" id="MobiDB-lite"/>
    </source>
</evidence>
<reference evidence="2 3" key="1">
    <citation type="journal article" date="2015" name="Proc. Natl. Acad. Sci. U.S.A.">
        <title>The resurrection genome of Boea hygrometrica: A blueprint for survival of dehydration.</title>
        <authorList>
            <person name="Xiao L."/>
            <person name="Yang G."/>
            <person name="Zhang L."/>
            <person name="Yang X."/>
            <person name="Zhao S."/>
            <person name="Ji Z."/>
            <person name="Zhou Q."/>
            <person name="Hu M."/>
            <person name="Wang Y."/>
            <person name="Chen M."/>
            <person name="Xu Y."/>
            <person name="Jin H."/>
            <person name="Xiao X."/>
            <person name="Hu G."/>
            <person name="Bao F."/>
            <person name="Hu Y."/>
            <person name="Wan P."/>
            <person name="Li L."/>
            <person name="Deng X."/>
            <person name="Kuang T."/>
            <person name="Xiang C."/>
            <person name="Zhu J.K."/>
            <person name="Oliver M.J."/>
            <person name="He Y."/>
        </authorList>
    </citation>
    <scope>NUCLEOTIDE SEQUENCE [LARGE SCALE GENOMIC DNA]</scope>
    <source>
        <strain evidence="3">cv. XS01</strain>
    </source>
</reference>
<feature type="region of interest" description="Disordered" evidence="1">
    <location>
        <begin position="1"/>
        <end position="33"/>
    </location>
</feature>
<dbReference type="EMBL" id="KQ998218">
    <property type="protein sequence ID" value="KZV43048.1"/>
    <property type="molecule type" value="Genomic_DNA"/>
</dbReference>